<feature type="coiled-coil region" evidence="1">
    <location>
        <begin position="97"/>
        <end position="145"/>
    </location>
</feature>
<reference evidence="5" key="2">
    <citation type="submission" date="2025-08" db="UniProtKB">
        <authorList>
            <consortium name="RefSeq"/>
        </authorList>
    </citation>
    <scope>IDENTIFICATION</scope>
</reference>
<feature type="transmembrane region" description="Helical" evidence="3">
    <location>
        <begin position="12"/>
        <end position="33"/>
    </location>
</feature>
<proteinExistence type="predicted"/>
<dbReference type="Proteomes" id="UP000694930">
    <property type="component" value="Chromosome 2"/>
</dbReference>
<organism evidence="4 5">
    <name type="scientific">Solanum pennellii</name>
    <name type="common">Tomato</name>
    <name type="synonym">Lycopersicon pennellii</name>
    <dbReference type="NCBI Taxonomy" id="28526"/>
    <lineage>
        <taxon>Eukaryota</taxon>
        <taxon>Viridiplantae</taxon>
        <taxon>Streptophyta</taxon>
        <taxon>Embryophyta</taxon>
        <taxon>Tracheophyta</taxon>
        <taxon>Spermatophyta</taxon>
        <taxon>Magnoliopsida</taxon>
        <taxon>eudicotyledons</taxon>
        <taxon>Gunneridae</taxon>
        <taxon>Pentapetalae</taxon>
        <taxon>asterids</taxon>
        <taxon>lamiids</taxon>
        <taxon>Solanales</taxon>
        <taxon>Solanaceae</taxon>
        <taxon>Solanoideae</taxon>
        <taxon>Solaneae</taxon>
        <taxon>Solanum</taxon>
        <taxon>Solanum subgen. Lycopersicon</taxon>
    </lineage>
</organism>
<gene>
    <name evidence="5" type="primary">LOC107011427</name>
</gene>
<keyword evidence="4" id="KW-1185">Reference proteome</keyword>
<name>A0ABM1G5V7_SOLPN</name>
<dbReference type="PANTHER" id="PTHR34778:SF6">
    <property type="entry name" value="SHUGOSHIN C-TERMINAL DOMAIN-CONTAINING PROTEIN"/>
    <property type="match status" value="1"/>
</dbReference>
<evidence type="ECO:0000256" key="2">
    <source>
        <dbReference type="SAM" id="MobiDB-lite"/>
    </source>
</evidence>
<evidence type="ECO:0000313" key="5">
    <source>
        <dbReference type="RefSeq" id="XP_015066420.1"/>
    </source>
</evidence>
<protein>
    <submittedName>
        <fullName evidence="5">Uncharacterized protein LOC107011427</fullName>
    </submittedName>
</protein>
<dbReference type="PANTHER" id="PTHR34778">
    <property type="entry name" value="OS02G0580700 PROTEIN"/>
    <property type="match status" value="1"/>
</dbReference>
<keyword evidence="3" id="KW-0472">Membrane</keyword>
<keyword evidence="3" id="KW-1133">Transmembrane helix</keyword>
<feature type="region of interest" description="Disordered" evidence="2">
    <location>
        <begin position="230"/>
        <end position="253"/>
    </location>
</feature>
<reference evidence="4" key="1">
    <citation type="journal article" date="2014" name="Nat. Genet.">
        <title>The genome of the stress-tolerant wild tomato species Solanum pennellii.</title>
        <authorList>
            <person name="Bolger A."/>
            <person name="Scossa F."/>
            <person name="Bolger M.E."/>
            <person name="Lanz C."/>
            <person name="Maumus F."/>
            <person name="Tohge T."/>
            <person name="Quesneville H."/>
            <person name="Alseekh S."/>
            <person name="Sorensen I."/>
            <person name="Lichtenstein G."/>
            <person name="Fich E.A."/>
            <person name="Conte M."/>
            <person name="Keller H."/>
            <person name="Schneeberger K."/>
            <person name="Schwacke R."/>
            <person name="Ofner I."/>
            <person name="Vrebalov J."/>
            <person name="Xu Y."/>
            <person name="Osorio S."/>
            <person name="Aflitos S.A."/>
            <person name="Schijlen E."/>
            <person name="Jimenez-Gomez J.M."/>
            <person name="Ryngajllo M."/>
            <person name="Kimura S."/>
            <person name="Kumar R."/>
            <person name="Koenig D."/>
            <person name="Headland L.R."/>
            <person name="Maloof J.N."/>
            <person name="Sinha N."/>
            <person name="van Ham R.C."/>
            <person name="Lankhorst R.K."/>
            <person name="Mao L."/>
            <person name="Vogel A."/>
            <person name="Arsova B."/>
            <person name="Panstruga R."/>
            <person name="Fei Z."/>
            <person name="Rose J.K."/>
            <person name="Zamir D."/>
            <person name="Carrari F."/>
            <person name="Giovannoni J.J."/>
            <person name="Weigel D."/>
            <person name="Usadel B."/>
            <person name="Fernie A.R."/>
        </authorList>
    </citation>
    <scope>NUCLEOTIDE SEQUENCE [LARGE SCALE GENOMIC DNA]</scope>
    <source>
        <strain evidence="4">cv. LA0716</strain>
    </source>
</reference>
<feature type="region of interest" description="Disordered" evidence="2">
    <location>
        <begin position="527"/>
        <end position="549"/>
    </location>
</feature>
<evidence type="ECO:0000313" key="4">
    <source>
        <dbReference type="Proteomes" id="UP000694930"/>
    </source>
</evidence>
<dbReference type="GeneID" id="107011427"/>
<accession>A0ABM1G5V7</accession>
<evidence type="ECO:0000256" key="3">
    <source>
        <dbReference type="SAM" id="Phobius"/>
    </source>
</evidence>
<dbReference type="RefSeq" id="XP_015066420.1">
    <property type="nucleotide sequence ID" value="XM_015210934.2"/>
</dbReference>
<keyword evidence="1" id="KW-0175">Coiled coil</keyword>
<keyword evidence="3" id="KW-0812">Transmembrane</keyword>
<feature type="compositionally biased region" description="Polar residues" evidence="2">
    <location>
        <begin position="532"/>
        <end position="542"/>
    </location>
</feature>
<sequence>MSYTNISNIFHHYISIPFVINFLTICNLIGISLDYHRKMEAVKKAYAGIILNMAKEAAARVMESEKKALKFQQDLHSTKEEALRMLLRLKLMIDAKTAEAESLSQNQQRRIDELEAQLNEAEGLIIDLRAELHDVHEQLNEAKNKPLHHLRPHAEEILNCRNSIMAKSNVNNSESLKFPTELGSKVCKSADMSDTALCNYSKDNLLNEPEIYKNGWSAIVMSLADDRLHSGDDPSFPNKVTQVTEPSGRDGETRILPSSKAIKAENLVGEEPLKGHATMQGPYTILGKRRRKARNGKTKNSSCKARSNKLMFSQRPLPAISRCSARYLHTDTLYGSPNCPSINTEKNNVAGSSFVSGKEGPQNKGLTVAVARRSIRKRRVKYLDVSFPPSLSHSSLSNQPMRPGLQCSSFPNSKSKAAECTVKSTKLGGEGGIEGGTGFQGASSGFTVENKIHRKFACADNDAHKEDAELVDVSVMVEEGDGQPLLNFGVLPVESIFGDTKASEGSNESNLQGNNMTPLKYMFSRKRKKDNLSNPNENSSPDCSVKKKSVEIENIDPRLQDSEALKDSPLRSKHLVQVAHQLISLSGRSWWH</sequence>
<evidence type="ECO:0000256" key="1">
    <source>
        <dbReference type="SAM" id="Coils"/>
    </source>
</evidence>